<protein>
    <submittedName>
        <fullName evidence="1">Uncharacterized protein</fullName>
    </submittedName>
</protein>
<dbReference type="EMBL" id="BGPR01051943">
    <property type="protein sequence ID" value="GBO28845.1"/>
    <property type="molecule type" value="Genomic_DNA"/>
</dbReference>
<gene>
    <name evidence="1" type="ORF">AVEN_195230_1</name>
</gene>
<reference evidence="1 2" key="1">
    <citation type="journal article" date="2019" name="Sci. Rep.">
        <title>Orb-weaving spider Araneus ventricosus genome elucidates the spidroin gene catalogue.</title>
        <authorList>
            <person name="Kono N."/>
            <person name="Nakamura H."/>
            <person name="Ohtoshi R."/>
            <person name="Moran D.A.P."/>
            <person name="Shinohara A."/>
            <person name="Yoshida Y."/>
            <person name="Fujiwara M."/>
            <person name="Mori M."/>
            <person name="Tomita M."/>
            <person name="Arakawa K."/>
        </authorList>
    </citation>
    <scope>NUCLEOTIDE SEQUENCE [LARGE SCALE GENOMIC DNA]</scope>
</reference>
<proteinExistence type="predicted"/>
<accession>A0A4Y2VVC6</accession>
<organism evidence="1 2">
    <name type="scientific">Araneus ventricosus</name>
    <name type="common">Orbweaver spider</name>
    <name type="synonym">Epeira ventricosa</name>
    <dbReference type="NCBI Taxonomy" id="182803"/>
    <lineage>
        <taxon>Eukaryota</taxon>
        <taxon>Metazoa</taxon>
        <taxon>Ecdysozoa</taxon>
        <taxon>Arthropoda</taxon>
        <taxon>Chelicerata</taxon>
        <taxon>Arachnida</taxon>
        <taxon>Araneae</taxon>
        <taxon>Araneomorphae</taxon>
        <taxon>Entelegynae</taxon>
        <taxon>Araneoidea</taxon>
        <taxon>Araneidae</taxon>
        <taxon>Araneus</taxon>
    </lineage>
</organism>
<evidence type="ECO:0000313" key="2">
    <source>
        <dbReference type="Proteomes" id="UP000499080"/>
    </source>
</evidence>
<evidence type="ECO:0000313" key="1">
    <source>
        <dbReference type="EMBL" id="GBO28845.1"/>
    </source>
</evidence>
<keyword evidence="2" id="KW-1185">Reference proteome</keyword>
<dbReference type="Proteomes" id="UP000499080">
    <property type="component" value="Unassembled WGS sequence"/>
</dbReference>
<dbReference type="AlphaFoldDB" id="A0A4Y2VVC6"/>
<comment type="caution">
    <text evidence="1">The sequence shown here is derived from an EMBL/GenBank/DDBJ whole genome shotgun (WGS) entry which is preliminary data.</text>
</comment>
<name>A0A4Y2VVC6_ARAVE</name>
<sequence length="89" mass="10028">MRHRYTPLENVKDHLRLILLVLHQDGLVDVGTRGVVCDNILSHPPAVGWSCKDFSNQENDRQSVLTVRARKVAAFPSHRDGQNLACVEN</sequence>